<feature type="transmembrane region" description="Helical" evidence="5">
    <location>
        <begin position="44"/>
        <end position="63"/>
    </location>
</feature>
<dbReference type="SUPFAM" id="SSF48317">
    <property type="entry name" value="Acid phosphatase/Vanadium-dependent haloperoxidase"/>
    <property type="match status" value="1"/>
</dbReference>
<evidence type="ECO:0000256" key="2">
    <source>
        <dbReference type="ARBA" id="ARBA00022692"/>
    </source>
</evidence>
<feature type="transmembrane region" description="Helical" evidence="5">
    <location>
        <begin position="163"/>
        <end position="183"/>
    </location>
</feature>
<name>A0A382GWQ1_9ZZZZ</name>
<evidence type="ECO:0000256" key="1">
    <source>
        <dbReference type="ARBA" id="ARBA00004141"/>
    </source>
</evidence>
<feature type="transmembrane region" description="Helical" evidence="5">
    <location>
        <begin position="99"/>
        <end position="119"/>
    </location>
</feature>
<dbReference type="GO" id="GO:0016020">
    <property type="term" value="C:membrane"/>
    <property type="evidence" value="ECO:0007669"/>
    <property type="project" value="UniProtKB-SubCell"/>
</dbReference>
<dbReference type="PANTHER" id="PTHR31310">
    <property type="match status" value="1"/>
</dbReference>
<feature type="transmembrane region" description="Helical" evidence="5">
    <location>
        <begin position="269"/>
        <end position="288"/>
    </location>
</feature>
<feature type="transmembrane region" description="Helical" evidence="5">
    <location>
        <begin position="190"/>
        <end position="211"/>
    </location>
</feature>
<proteinExistence type="predicted"/>
<evidence type="ECO:0000256" key="5">
    <source>
        <dbReference type="SAM" id="Phobius"/>
    </source>
</evidence>
<feature type="domain" description="Inositolphosphotransferase Aur1/Ipt1" evidence="6">
    <location>
        <begin position="136"/>
        <end position="307"/>
    </location>
</feature>
<comment type="subcellular location">
    <subcellularLocation>
        <location evidence="1">Membrane</location>
        <topology evidence="1">Multi-pass membrane protein</topology>
    </subcellularLocation>
</comment>
<sequence>MRNQPLIAGDCEMSTSPERHREWVDPTTGSIKLPKRWHVLPHELVFGLFLGATWLRLWVVAGFSNTSTLLFGLYFLTLLWSIVWGQYKPSPYRWRVRLLCCLVVSTLSYFSLSAAVPLMNNPSGLETMGWHKDAVLQHWDITLFGDVPRQLMLTEPGPWVTDMFMGCYLFFFYYLIGTQLYFFFKNLNTYRICAVGLCTVYALGYVGYTLMPAIGPVEELGLRQGGWLTEVGGSFVAQRTNGVDVFPSLHMAASLFLLVFDWWYRRKHFWWALGPTVGLWVATVYLRYHYGVDVLAGIVLALACLWLTRWYANSRLCSEVEAECEARGKRVIETPESV</sequence>
<dbReference type="PANTHER" id="PTHR31310:SF7">
    <property type="entry name" value="PA-PHOSPHATASE RELATED-FAMILY PROTEIN DDB_G0268928"/>
    <property type="match status" value="1"/>
</dbReference>
<reference evidence="7" key="1">
    <citation type="submission" date="2018-05" db="EMBL/GenBank/DDBJ databases">
        <authorList>
            <person name="Lanie J.A."/>
            <person name="Ng W.-L."/>
            <person name="Kazmierczak K.M."/>
            <person name="Andrzejewski T.M."/>
            <person name="Davidsen T.M."/>
            <person name="Wayne K.J."/>
            <person name="Tettelin H."/>
            <person name="Glass J.I."/>
            <person name="Rusch D."/>
            <person name="Podicherti R."/>
            <person name="Tsui H.-C.T."/>
            <person name="Winkler M.E."/>
        </authorList>
    </citation>
    <scope>NUCLEOTIDE SEQUENCE</scope>
</reference>
<gene>
    <name evidence="7" type="ORF">METZ01_LOCUS232370</name>
</gene>
<evidence type="ECO:0000256" key="4">
    <source>
        <dbReference type="ARBA" id="ARBA00023136"/>
    </source>
</evidence>
<dbReference type="AlphaFoldDB" id="A0A382GWQ1"/>
<keyword evidence="3 5" id="KW-1133">Transmembrane helix</keyword>
<accession>A0A382GWQ1</accession>
<evidence type="ECO:0000256" key="3">
    <source>
        <dbReference type="ARBA" id="ARBA00022989"/>
    </source>
</evidence>
<keyword evidence="4 5" id="KW-0472">Membrane</keyword>
<dbReference type="InterPro" id="IPR026841">
    <property type="entry name" value="Aur1/Ipt1"/>
</dbReference>
<feature type="transmembrane region" description="Helical" evidence="5">
    <location>
        <begin position="245"/>
        <end position="264"/>
    </location>
</feature>
<dbReference type="InterPro" id="IPR036938">
    <property type="entry name" value="PAP2/HPO_sf"/>
</dbReference>
<feature type="transmembrane region" description="Helical" evidence="5">
    <location>
        <begin position="69"/>
        <end position="87"/>
    </location>
</feature>
<feature type="transmembrane region" description="Helical" evidence="5">
    <location>
        <begin position="294"/>
        <end position="312"/>
    </location>
</feature>
<protein>
    <recommendedName>
        <fullName evidence="6">Inositolphosphotransferase Aur1/Ipt1 domain-containing protein</fullName>
    </recommendedName>
</protein>
<keyword evidence="2 5" id="KW-0812">Transmembrane</keyword>
<dbReference type="InterPro" id="IPR052185">
    <property type="entry name" value="IPC_Synthase-Related"/>
</dbReference>
<dbReference type="EMBL" id="UINC01057874">
    <property type="protein sequence ID" value="SVB79516.1"/>
    <property type="molecule type" value="Genomic_DNA"/>
</dbReference>
<dbReference type="Pfam" id="PF14378">
    <property type="entry name" value="PAP2_3"/>
    <property type="match status" value="1"/>
</dbReference>
<dbReference type="Gene3D" id="1.20.144.10">
    <property type="entry name" value="Phosphatidic acid phosphatase type 2/haloperoxidase"/>
    <property type="match status" value="1"/>
</dbReference>
<evidence type="ECO:0000313" key="7">
    <source>
        <dbReference type="EMBL" id="SVB79516.1"/>
    </source>
</evidence>
<organism evidence="7">
    <name type="scientific">marine metagenome</name>
    <dbReference type="NCBI Taxonomy" id="408172"/>
    <lineage>
        <taxon>unclassified sequences</taxon>
        <taxon>metagenomes</taxon>
        <taxon>ecological metagenomes</taxon>
    </lineage>
</organism>
<evidence type="ECO:0000259" key="6">
    <source>
        <dbReference type="Pfam" id="PF14378"/>
    </source>
</evidence>